<dbReference type="Proteomes" id="UP001596997">
    <property type="component" value="Unassembled WGS sequence"/>
</dbReference>
<evidence type="ECO:0000313" key="2">
    <source>
        <dbReference type="Proteomes" id="UP001596997"/>
    </source>
</evidence>
<dbReference type="RefSeq" id="WP_377713039.1">
    <property type="nucleotide sequence ID" value="NZ_JBHTJM010000002.1"/>
</dbReference>
<protein>
    <recommendedName>
        <fullName evidence="3">Outer membrane protein beta-barrel domain-containing protein</fullName>
    </recommendedName>
</protein>
<organism evidence="1 2">
    <name type="scientific">Pseudofulvibacter geojedonensis</name>
    <dbReference type="NCBI Taxonomy" id="1123758"/>
    <lineage>
        <taxon>Bacteria</taxon>
        <taxon>Pseudomonadati</taxon>
        <taxon>Bacteroidota</taxon>
        <taxon>Flavobacteriia</taxon>
        <taxon>Flavobacteriales</taxon>
        <taxon>Flavobacteriaceae</taxon>
        <taxon>Pseudofulvibacter</taxon>
    </lineage>
</organism>
<proteinExistence type="predicted"/>
<comment type="caution">
    <text evidence="1">The sequence shown here is derived from an EMBL/GenBank/DDBJ whole genome shotgun (WGS) entry which is preliminary data.</text>
</comment>
<name>A0ABW3HZA8_9FLAO</name>
<evidence type="ECO:0008006" key="3">
    <source>
        <dbReference type="Google" id="ProtNLM"/>
    </source>
</evidence>
<sequence>MFLFTTIAYGQNIDFESFGKGKALKVSGGISANSVFYNANQQTGREAFTYFLQGNLNLSLYQFSMPISYSYSNQGALLNYNVPFKFNRFSLHPKYKWFQGHIGDVTMNFSPYTLNGHLFTGGGVELTPKGKFKVSAMGGRLLRATEDDDEPNTIPAFTRMGYGLNVGYEHNKLALNVIGFYAKDQMNSISTIPEEKGVTPKENLVVSLGGAYKISEDLDIIAEYASTAITQDLRAEDSSNGEGLASLLFNDKSSTEYHKAIKAGFNYSFKKATLGVTYERIDPGYETLGAYFFNNDFENITLNSTTMLLKDKLSLSFNIGYQRDNLEKQKEQSTNRTVGSVNASYTASERLTLTAMYSNFTTFTNARLDQFETINDDNLLDNANEQFDYKQLSQNANINVNYILAKSEKNQQNLNVNYALADVSNEQNGIVRIGNASTFHNANVSYSLVFPKKKTAITTAINGTVNTIEKENATTWGPTLGVNKKFLDNKLNTGFAASYNSSTSKTSFTSVTNFRINANYVYKDKHNFNLNGIQLFRNSTSNYGKELTITFGYNYSF</sequence>
<reference evidence="2" key="1">
    <citation type="journal article" date="2019" name="Int. J. Syst. Evol. Microbiol.">
        <title>The Global Catalogue of Microorganisms (GCM) 10K type strain sequencing project: providing services to taxonomists for standard genome sequencing and annotation.</title>
        <authorList>
            <consortium name="The Broad Institute Genomics Platform"/>
            <consortium name="The Broad Institute Genome Sequencing Center for Infectious Disease"/>
            <person name="Wu L."/>
            <person name="Ma J."/>
        </authorList>
    </citation>
    <scope>NUCLEOTIDE SEQUENCE [LARGE SCALE GENOMIC DNA]</scope>
    <source>
        <strain evidence="2">CCUG 62114</strain>
    </source>
</reference>
<accession>A0ABW3HZA8</accession>
<dbReference type="SUPFAM" id="SSF56935">
    <property type="entry name" value="Porins"/>
    <property type="match status" value="2"/>
</dbReference>
<evidence type="ECO:0000313" key="1">
    <source>
        <dbReference type="EMBL" id="MFD0962905.1"/>
    </source>
</evidence>
<keyword evidence="2" id="KW-1185">Reference proteome</keyword>
<gene>
    <name evidence="1" type="ORF">ACFQ1O_02685</name>
</gene>
<dbReference type="EMBL" id="JBHTJM010000002">
    <property type="protein sequence ID" value="MFD0962905.1"/>
    <property type="molecule type" value="Genomic_DNA"/>
</dbReference>